<comment type="caution">
    <text evidence="2">The sequence shown here is derived from an EMBL/GenBank/DDBJ whole genome shotgun (WGS) entry which is preliminary data.</text>
</comment>
<sequence length="168" mass="19462">MITYKVYRGEPQTFHDDPIPAKRRIKDSGLPDDTACRRHNKEGSQHQGSSYIDSRDIVVEQNSEEKASNRTENQRSPCDEKCLPEYAVEFREMLECVNFQKIGIVIESRKRSRDIGSGEVPTQEGVDDGQQEWNLGHYCNKDYCRQDESIIIFACIHRASHMVDCTRY</sequence>
<organism evidence="2">
    <name type="scientific">bioreactor metagenome</name>
    <dbReference type="NCBI Taxonomy" id="1076179"/>
    <lineage>
        <taxon>unclassified sequences</taxon>
        <taxon>metagenomes</taxon>
        <taxon>ecological metagenomes</taxon>
    </lineage>
</organism>
<dbReference type="AlphaFoldDB" id="A0A645I268"/>
<dbReference type="EMBL" id="VSSQ01104282">
    <property type="protein sequence ID" value="MPN44842.1"/>
    <property type="molecule type" value="Genomic_DNA"/>
</dbReference>
<evidence type="ECO:0000313" key="2">
    <source>
        <dbReference type="EMBL" id="MPN44842.1"/>
    </source>
</evidence>
<proteinExistence type="predicted"/>
<gene>
    <name evidence="2" type="ORF">SDC9_192409</name>
</gene>
<protein>
    <submittedName>
        <fullName evidence="2">Uncharacterized protein</fullName>
    </submittedName>
</protein>
<reference evidence="2" key="1">
    <citation type="submission" date="2019-08" db="EMBL/GenBank/DDBJ databases">
        <authorList>
            <person name="Kucharzyk K."/>
            <person name="Murdoch R.W."/>
            <person name="Higgins S."/>
            <person name="Loffler F."/>
        </authorList>
    </citation>
    <scope>NUCLEOTIDE SEQUENCE</scope>
</reference>
<feature type="region of interest" description="Disordered" evidence="1">
    <location>
        <begin position="1"/>
        <end position="55"/>
    </location>
</feature>
<accession>A0A645I268</accession>
<evidence type="ECO:0000256" key="1">
    <source>
        <dbReference type="SAM" id="MobiDB-lite"/>
    </source>
</evidence>
<name>A0A645I268_9ZZZZ</name>